<dbReference type="InterPro" id="IPR050138">
    <property type="entry name" value="DHOase/Allantoinase_Hydrolase"/>
</dbReference>
<evidence type="ECO:0000256" key="6">
    <source>
        <dbReference type="ARBA" id="ARBA00022975"/>
    </source>
</evidence>
<dbReference type="GO" id="GO:0004038">
    <property type="term" value="F:allantoinase activity"/>
    <property type="evidence" value="ECO:0007669"/>
    <property type="project" value="TreeGrafter"/>
</dbReference>
<feature type="domain" description="Amidohydrolase-related" evidence="7">
    <location>
        <begin position="285"/>
        <end position="420"/>
    </location>
</feature>
<dbReference type="RefSeq" id="WP_145064155.1">
    <property type="nucleotide sequence ID" value="NZ_CP036287.1"/>
</dbReference>
<reference evidence="9 10" key="1">
    <citation type="submission" date="2019-02" db="EMBL/GenBank/DDBJ databases">
        <title>Deep-cultivation of Planctomycetes and their phenomic and genomic characterization uncovers novel biology.</title>
        <authorList>
            <person name="Wiegand S."/>
            <person name="Jogler M."/>
            <person name="Boedeker C."/>
            <person name="Pinto D."/>
            <person name="Vollmers J."/>
            <person name="Rivas-Marin E."/>
            <person name="Kohn T."/>
            <person name="Peeters S.H."/>
            <person name="Heuer A."/>
            <person name="Rast P."/>
            <person name="Oberbeckmann S."/>
            <person name="Bunk B."/>
            <person name="Jeske O."/>
            <person name="Meyerdierks A."/>
            <person name="Storesund J.E."/>
            <person name="Kallscheuer N."/>
            <person name="Luecker S."/>
            <person name="Lage O.M."/>
            <person name="Pohl T."/>
            <person name="Merkel B.J."/>
            <person name="Hornburger P."/>
            <person name="Mueller R.-W."/>
            <person name="Bruemmer F."/>
            <person name="Labrenz M."/>
            <person name="Spormann A.M."/>
            <person name="Op den Camp H."/>
            <person name="Overmann J."/>
            <person name="Amann R."/>
            <person name="Jetten M.S.M."/>
            <person name="Mascher T."/>
            <person name="Medema M.H."/>
            <person name="Devos D.P."/>
            <person name="Kaster A.-K."/>
            <person name="Ovreas L."/>
            <person name="Rohde M."/>
            <person name="Galperin M.Y."/>
            <person name="Jogler C."/>
        </authorList>
    </citation>
    <scope>NUCLEOTIDE SEQUENCE [LARGE SCALE GENOMIC DNA]</scope>
    <source>
        <strain evidence="9 10">Pla133</strain>
    </source>
</reference>
<dbReference type="GO" id="GO:0006145">
    <property type="term" value="P:purine nucleobase catabolic process"/>
    <property type="evidence" value="ECO:0007669"/>
    <property type="project" value="TreeGrafter"/>
</dbReference>
<evidence type="ECO:0000256" key="2">
    <source>
        <dbReference type="ARBA" id="ARBA00002368"/>
    </source>
</evidence>
<keyword evidence="6" id="KW-0665">Pyrimidine biosynthesis</keyword>
<dbReference type="CDD" id="cd01318">
    <property type="entry name" value="DHOase_IIb"/>
    <property type="match status" value="1"/>
</dbReference>
<evidence type="ECO:0000313" key="10">
    <source>
        <dbReference type="Proteomes" id="UP000316921"/>
    </source>
</evidence>
<comment type="cofactor">
    <cofactor evidence="1">
        <name>Zn(2+)</name>
        <dbReference type="ChEBI" id="CHEBI:29105"/>
    </cofactor>
</comment>
<accession>A0A518BHC0</accession>
<dbReference type="GO" id="GO:0005737">
    <property type="term" value="C:cytoplasm"/>
    <property type="evidence" value="ECO:0007669"/>
    <property type="project" value="TreeGrafter"/>
</dbReference>
<dbReference type="Gene3D" id="2.30.40.10">
    <property type="entry name" value="Urease, subunit C, domain 1"/>
    <property type="match status" value="1"/>
</dbReference>
<evidence type="ECO:0000313" key="9">
    <source>
        <dbReference type="EMBL" id="QDU66382.1"/>
    </source>
</evidence>
<evidence type="ECO:0000256" key="5">
    <source>
        <dbReference type="ARBA" id="ARBA00022801"/>
    </source>
</evidence>
<dbReference type="PROSITE" id="PS00483">
    <property type="entry name" value="DIHYDROOROTASE_2"/>
    <property type="match status" value="1"/>
</dbReference>
<dbReference type="InterPro" id="IPR032466">
    <property type="entry name" value="Metal_Hydrolase"/>
</dbReference>
<dbReference type="SUPFAM" id="SSF51338">
    <property type="entry name" value="Composite domain of metallo-dependent hydrolases"/>
    <property type="match status" value="1"/>
</dbReference>
<dbReference type="InterPro" id="IPR006680">
    <property type="entry name" value="Amidohydro-rel"/>
</dbReference>
<gene>
    <name evidence="9" type="primary">pyrC</name>
    <name evidence="9" type="ORF">Pla133_14520</name>
</gene>
<dbReference type="NCBIfam" id="NF006559">
    <property type="entry name" value="PRK09060.1"/>
    <property type="match status" value="1"/>
</dbReference>
<evidence type="ECO:0000256" key="3">
    <source>
        <dbReference type="ARBA" id="ARBA00010286"/>
    </source>
</evidence>
<organism evidence="9 10">
    <name type="scientific">Engelhardtia mirabilis</name>
    <dbReference type="NCBI Taxonomy" id="2528011"/>
    <lineage>
        <taxon>Bacteria</taxon>
        <taxon>Pseudomonadati</taxon>
        <taxon>Planctomycetota</taxon>
        <taxon>Planctomycetia</taxon>
        <taxon>Planctomycetia incertae sedis</taxon>
        <taxon>Engelhardtia</taxon>
    </lineage>
</organism>
<evidence type="ECO:0000259" key="8">
    <source>
        <dbReference type="Pfam" id="PF12890"/>
    </source>
</evidence>
<dbReference type="Gene3D" id="3.20.20.140">
    <property type="entry name" value="Metal-dependent hydrolases"/>
    <property type="match status" value="1"/>
</dbReference>
<dbReference type="InterPro" id="IPR002195">
    <property type="entry name" value="Dihydroorotase_CS"/>
</dbReference>
<dbReference type="EC" id="3.5.2.3" evidence="9"/>
<dbReference type="KEGG" id="pbap:Pla133_14520"/>
<evidence type="ECO:0000259" key="7">
    <source>
        <dbReference type="Pfam" id="PF01979"/>
    </source>
</evidence>
<dbReference type="InterPro" id="IPR024403">
    <property type="entry name" value="DHOase_cat"/>
</dbReference>
<comment type="function">
    <text evidence="2">Catalyzes the reversible cyclization of carbamoyl aspartate to dihydroorotate.</text>
</comment>
<dbReference type="Proteomes" id="UP000316921">
    <property type="component" value="Chromosome"/>
</dbReference>
<keyword evidence="10" id="KW-1185">Reference proteome</keyword>
<evidence type="ECO:0000256" key="4">
    <source>
        <dbReference type="ARBA" id="ARBA00022723"/>
    </source>
</evidence>
<dbReference type="SUPFAM" id="SSF51556">
    <property type="entry name" value="Metallo-dependent hydrolases"/>
    <property type="match status" value="1"/>
</dbReference>
<sequence>MNDLFVFGGRVVGPAGPARADVLIRDGRISAVGTELEVPEGIERFDASGKLVLPGSIDPQVHFREPGLEKKEDLASGGHAALAGGVTSFMEMPNTKPATVNAAAIEDKLERAAGRVHCDHAFFVGATADNADELGTLEQLPGCAGIKLFMGSSTGGLLVRDDATIERVLRSGTRRVTFHSEDEDTLEANYRALGRDEPVTRHPEVRSVEAAVRSTTRLLDLAERTGRPVHVLHVSTADEVDLICERDLGELVTFELTPNHLFLAAPDCYEQHGSWAQMNPPVRDARHRDRLRAALADGLAACIGSDHAPHTAEEKARPYPQSPSGIPGVQTTLPLLLTAVRDGWLDWAGLLRGVNEGPRRVYGIEGKGLVEVGVDGDLAIVDPSITGPLQADWLRSRSPCNPFIGVELAGLPVATVVRGRLACVAGELVGEAQGQPLTFASVR</sequence>
<dbReference type="AlphaFoldDB" id="A0A518BHC0"/>
<dbReference type="PANTHER" id="PTHR43668">
    <property type="entry name" value="ALLANTOINASE"/>
    <property type="match status" value="1"/>
</dbReference>
<dbReference type="PANTHER" id="PTHR43668:SF4">
    <property type="entry name" value="ALLANTOINASE"/>
    <property type="match status" value="1"/>
</dbReference>
<dbReference type="EMBL" id="CP036287">
    <property type="protein sequence ID" value="QDU66382.1"/>
    <property type="molecule type" value="Genomic_DNA"/>
</dbReference>
<dbReference type="Pfam" id="PF01979">
    <property type="entry name" value="Amidohydro_1"/>
    <property type="match status" value="1"/>
</dbReference>
<keyword evidence="4" id="KW-0479">Metal-binding</keyword>
<proteinExistence type="inferred from homology"/>
<dbReference type="Pfam" id="PF12890">
    <property type="entry name" value="DHOase"/>
    <property type="match status" value="1"/>
</dbReference>
<protein>
    <submittedName>
        <fullName evidence="9">Dihydroorotase</fullName>
        <ecNumber evidence="9">3.5.2.3</ecNumber>
    </submittedName>
</protein>
<feature type="domain" description="Dihydroorotase catalytic" evidence="8">
    <location>
        <begin position="49"/>
        <end position="104"/>
    </location>
</feature>
<dbReference type="GO" id="GO:0046872">
    <property type="term" value="F:metal ion binding"/>
    <property type="evidence" value="ECO:0007669"/>
    <property type="project" value="UniProtKB-KW"/>
</dbReference>
<name>A0A518BHC0_9BACT</name>
<dbReference type="InterPro" id="IPR011059">
    <property type="entry name" value="Metal-dep_hydrolase_composite"/>
</dbReference>
<evidence type="ECO:0000256" key="1">
    <source>
        <dbReference type="ARBA" id="ARBA00001947"/>
    </source>
</evidence>
<keyword evidence="5 9" id="KW-0378">Hydrolase</keyword>
<comment type="similarity">
    <text evidence="3">Belongs to the metallo-dependent hydrolases superfamily. DHOase family. Class I DHOase subfamily.</text>
</comment>
<dbReference type="GO" id="GO:0004151">
    <property type="term" value="F:dihydroorotase activity"/>
    <property type="evidence" value="ECO:0007669"/>
    <property type="project" value="UniProtKB-EC"/>
</dbReference>